<keyword evidence="2" id="KW-1185">Reference proteome</keyword>
<organism evidence="1 2">
    <name type="scientific">Nonomuraea turkmeniaca</name>
    <dbReference type="NCBI Taxonomy" id="103838"/>
    <lineage>
        <taxon>Bacteria</taxon>
        <taxon>Bacillati</taxon>
        <taxon>Actinomycetota</taxon>
        <taxon>Actinomycetes</taxon>
        <taxon>Streptosporangiales</taxon>
        <taxon>Streptosporangiaceae</taxon>
        <taxon>Nonomuraea</taxon>
    </lineage>
</organism>
<protein>
    <submittedName>
        <fullName evidence="1">Helix-turn-helix domain-containing protein</fullName>
    </submittedName>
</protein>
<evidence type="ECO:0000313" key="1">
    <source>
        <dbReference type="EMBL" id="TMR10093.1"/>
    </source>
</evidence>
<proteinExistence type="predicted"/>
<dbReference type="AlphaFoldDB" id="A0A5S4F284"/>
<dbReference type="OrthoDB" id="9948215at2"/>
<accession>A0A5S4F284</accession>
<dbReference type="EMBL" id="VCKY01000204">
    <property type="protein sequence ID" value="TMR10093.1"/>
    <property type="molecule type" value="Genomic_DNA"/>
</dbReference>
<comment type="caution">
    <text evidence="1">The sequence shown here is derived from an EMBL/GenBank/DDBJ whole genome shotgun (WGS) entry which is preliminary data.</text>
</comment>
<sequence length="195" mass="20505">MTTATSLDMVTVRLPRAQAHAIIQLADAATALKEAMAAPSGQTALPVPGPAAGRVIQDRASAAATREQILAMLNRAGTSGLLTADIAGSIGGVGRTTYALGVLENNGLIFRLGVGLVTWYSATHRLALIAELLNRLPNHDLTMQEAGDVLGLGTTTIRTLLDTNRLSSRRVGNSLMLYRDSVADFIRRIGSTEDA</sequence>
<name>A0A5S4F284_9ACTN</name>
<gene>
    <name evidence="1" type="ORF">ETD86_40935</name>
</gene>
<evidence type="ECO:0000313" key="2">
    <source>
        <dbReference type="Proteomes" id="UP000309128"/>
    </source>
</evidence>
<dbReference type="Proteomes" id="UP000309128">
    <property type="component" value="Unassembled WGS sequence"/>
</dbReference>
<reference evidence="1 2" key="1">
    <citation type="submission" date="2019-05" db="EMBL/GenBank/DDBJ databases">
        <title>Draft genome sequence of Nonomuraea turkmeniaca DSM 43926.</title>
        <authorList>
            <person name="Saricaoglu S."/>
            <person name="Isik K."/>
        </authorList>
    </citation>
    <scope>NUCLEOTIDE SEQUENCE [LARGE SCALE GENOMIC DNA]</scope>
    <source>
        <strain evidence="1 2">DSM 43926</strain>
    </source>
</reference>
<dbReference type="RefSeq" id="WP_138672007.1">
    <property type="nucleotide sequence ID" value="NZ_VCKY01000204.1"/>
</dbReference>